<reference evidence="1 2" key="1">
    <citation type="submission" date="2020-02" db="EMBL/GenBank/DDBJ databases">
        <authorList>
            <person name="Sun Q."/>
        </authorList>
    </citation>
    <scope>NUCLEOTIDE SEQUENCE [LARGE SCALE GENOMIC DNA]</scope>
    <source>
        <strain evidence="1 2">YIM 13062</strain>
    </source>
</reference>
<protein>
    <recommendedName>
        <fullName evidence="3">DUF559 domain-containing protein</fullName>
    </recommendedName>
</protein>
<accession>A0A846THR8</accession>
<dbReference type="Proteomes" id="UP000521379">
    <property type="component" value="Unassembled WGS sequence"/>
</dbReference>
<dbReference type="RefSeq" id="WP_157980438.1">
    <property type="nucleotide sequence ID" value="NZ_JAAVUN010000002.1"/>
</dbReference>
<comment type="caution">
    <text evidence="1">The sequence shown here is derived from an EMBL/GenBank/DDBJ whole genome shotgun (WGS) entry which is preliminary data.</text>
</comment>
<dbReference type="AlphaFoldDB" id="A0A846THR8"/>
<evidence type="ECO:0000313" key="1">
    <source>
        <dbReference type="EMBL" id="NKE08708.1"/>
    </source>
</evidence>
<gene>
    <name evidence="1" type="ORF">GTW58_01835</name>
</gene>
<evidence type="ECO:0000313" key="2">
    <source>
        <dbReference type="Proteomes" id="UP000521379"/>
    </source>
</evidence>
<sequence length="321" mass="35967">MYLEPLPQRFPIPQIDTTARWGRRTRSLQRDPSMVALTHGLWAQWDGIIAPTDLQPWEVSALIASAVPHAAVSGLCAAAALQIPLMWGMNWVDGVLGQARTWTPWNPAPEIVVPNGHKLWRGNDVVVRKLAAHHTLQSGPWGSQVTAALPTLLALQKWQRGWRAVVAADNVLARAVDEAGQPLQLQPGDLMAQLHGIAPGTRGKALLFQALNQAAPNVWSPMETVLRLVVIELGAPPPAHNLPVVLSSGRKVYLDLAWKQRRKALEYNGKVHHLNWRQYRDEAGRLNELRDDGWDVRVVVMDDLQSRQRLMALRRWLRDLH</sequence>
<keyword evidence="2" id="KW-1185">Reference proteome</keyword>
<proteinExistence type="predicted"/>
<organism evidence="1 2">
    <name type="scientific">Kocuria subflava</name>
    <dbReference type="NCBI Taxonomy" id="1736139"/>
    <lineage>
        <taxon>Bacteria</taxon>
        <taxon>Bacillati</taxon>
        <taxon>Actinomycetota</taxon>
        <taxon>Actinomycetes</taxon>
        <taxon>Micrococcales</taxon>
        <taxon>Micrococcaceae</taxon>
        <taxon>Kocuria</taxon>
    </lineage>
</organism>
<name>A0A846THR8_9MICC</name>
<dbReference type="EMBL" id="JAAVUN010000002">
    <property type="protein sequence ID" value="NKE08708.1"/>
    <property type="molecule type" value="Genomic_DNA"/>
</dbReference>
<evidence type="ECO:0008006" key="3">
    <source>
        <dbReference type="Google" id="ProtNLM"/>
    </source>
</evidence>